<evidence type="ECO:0000313" key="2">
    <source>
        <dbReference type="EMBL" id="KAL2466002.1"/>
    </source>
</evidence>
<accession>A0ABD1PQ14</accession>
<comment type="caution">
    <text evidence="2">The sequence shown here is derived from an EMBL/GenBank/DDBJ whole genome shotgun (WGS) entry which is preliminary data.</text>
</comment>
<reference evidence="3" key="1">
    <citation type="submission" date="2024-07" db="EMBL/GenBank/DDBJ databases">
        <title>Two chromosome-level genome assemblies of Korean endemic species Abeliophyllum distichum and Forsythia ovata (Oleaceae).</title>
        <authorList>
            <person name="Jang H."/>
        </authorList>
    </citation>
    <scope>NUCLEOTIDE SEQUENCE [LARGE SCALE GENOMIC DNA]</scope>
</reference>
<feature type="compositionally biased region" description="Basic and acidic residues" evidence="1">
    <location>
        <begin position="124"/>
        <end position="136"/>
    </location>
</feature>
<sequence length="144" mass="16116">MKVKQKPQAKEVMKIEEVVVNQSKSNSLSEPGVQTLERKCQEIVIFQEPCLSEEIDLKSSSIDKFKSQQKIGISENIASNQLGVCSEVSTSSISRPQKKKTLSLSSPVENKELRIVPFKLEKLHDDQSDRTMDGQDVKSLSRPA</sequence>
<organism evidence="2 3">
    <name type="scientific">Abeliophyllum distichum</name>
    <dbReference type="NCBI Taxonomy" id="126358"/>
    <lineage>
        <taxon>Eukaryota</taxon>
        <taxon>Viridiplantae</taxon>
        <taxon>Streptophyta</taxon>
        <taxon>Embryophyta</taxon>
        <taxon>Tracheophyta</taxon>
        <taxon>Spermatophyta</taxon>
        <taxon>Magnoliopsida</taxon>
        <taxon>eudicotyledons</taxon>
        <taxon>Gunneridae</taxon>
        <taxon>Pentapetalae</taxon>
        <taxon>asterids</taxon>
        <taxon>lamiids</taxon>
        <taxon>Lamiales</taxon>
        <taxon>Oleaceae</taxon>
        <taxon>Forsythieae</taxon>
        <taxon>Abeliophyllum</taxon>
    </lineage>
</organism>
<feature type="region of interest" description="Disordered" evidence="1">
    <location>
        <begin position="124"/>
        <end position="144"/>
    </location>
</feature>
<name>A0ABD1PQ14_9LAMI</name>
<dbReference type="AlphaFoldDB" id="A0ABD1PQ14"/>
<keyword evidence="3" id="KW-1185">Reference proteome</keyword>
<evidence type="ECO:0000256" key="1">
    <source>
        <dbReference type="SAM" id="MobiDB-lite"/>
    </source>
</evidence>
<gene>
    <name evidence="2" type="ORF">Adt_41853</name>
</gene>
<protein>
    <submittedName>
        <fullName evidence="2">Uncharacterized protein</fullName>
    </submittedName>
</protein>
<evidence type="ECO:0000313" key="3">
    <source>
        <dbReference type="Proteomes" id="UP001604336"/>
    </source>
</evidence>
<proteinExistence type="predicted"/>
<dbReference type="Proteomes" id="UP001604336">
    <property type="component" value="Unassembled WGS sequence"/>
</dbReference>
<dbReference type="EMBL" id="JBFOLK010000013">
    <property type="protein sequence ID" value="KAL2466002.1"/>
    <property type="molecule type" value="Genomic_DNA"/>
</dbReference>